<dbReference type="EMBL" id="KV425985">
    <property type="protein sequence ID" value="KZV93695.1"/>
    <property type="molecule type" value="Genomic_DNA"/>
</dbReference>
<name>A0A165IPK7_EXIGL</name>
<gene>
    <name evidence="2" type="ORF">EXIGLDRAFT_673797</name>
</gene>
<dbReference type="Gene3D" id="1.25.40.20">
    <property type="entry name" value="Ankyrin repeat-containing domain"/>
    <property type="match status" value="1"/>
</dbReference>
<organism evidence="2 3">
    <name type="scientific">Exidia glandulosa HHB12029</name>
    <dbReference type="NCBI Taxonomy" id="1314781"/>
    <lineage>
        <taxon>Eukaryota</taxon>
        <taxon>Fungi</taxon>
        <taxon>Dikarya</taxon>
        <taxon>Basidiomycota</taxon>
        <taxon>Agaricomycotina</taxon>
        <taxon>Agaricomycetes</taxon>
        <taxon>Auriculariales</taxon>
        <taxon>Exidiaceae</taxon>
        <taxon>Exidia</taxon>
    </lineage>
</organism>
<feature type="region of interest" description="Disordered" evidence="1">
    <location>
        <begin position="66"/>
        <end position="89"/>
    </location>
</feature>
<dbReference type="SUPFAM" id="SSF140860">
    <property type="entry name" value="Pseudo ankyrin repeat-like"/>
    <property type="match status" value="1"/>
</dbReference>
<accession>A0A165IPK7</accession>
<dbReference type="PANTHER" id="PTHR46586:SF3">
    <property type="entry name" value="ANKYRIN REPEAT-CONTAINING PROTEIN"/>
    <property type="match status" value="1"/>
</dbReference>
<evidence type="ECO:0000313" key="3">
    <source>
        <dbReference type="Proteomes" id="UP000077266"/>
    </source>
</evidence>
<feature type="compositionally biased region" description="Polar residues" evidence="1">
    <location>
        <begin position="80"/>
        <end position="89"/>
    </location>
</feature>
<dbReference type="OrthoDB" id="70387at2759"/>
<evidence type="ECO:0000256" key="1">
    <source>
        <dbReference type="SAM" id="MobiDB-lite"/>
    </source>
</evidence>
<dbReference type="Proteomes" id="UP000077266">
    <property type="component" value="Unassembled WGS sequence"/>
</dbReference>
<proteinExistence type="predicted"/>
<dbReference type="InterPro" id="IPR036770">
    <property type="entry name" value="Ankyrin_rpt-contain_sf"/>
</dbReference>
<dbReference type="STRING" id="1314781.A0A165IPK7"/>
<dbReference type="InterPro" id="IPR052050">
    <property type="entry name" value="SecEffector_AnkRepeat"/>
</dbReference>
<evidence type="ECO:0008006" key="4">
    <source>
        <dbReference type="Google" id="ProtNLM"/>
    </source>
</evidence>
<dbReference type="InParanoid" id="A0A165IPK7"/>
<keyword evidence="3" id="KW-1185">Reference proteome</keyword>
<dbReference type="PANTHER" id="PTHR46586">
    <property type="entry name" value="ANKYRIN REPEAT-CONTAINING PROTEIN"/>
    <property type="match status" value="1"/>
</dbReference>
<dbReference type="AlphaFoldDB" id="A0A165IPK7"/>
<reference evidence="2 3" key="1">
    <citation type="journal article" date="2016" name="Mol. Biol. Evol.">
        <title>Comparative Genomics of Early-Diverging Mushroom-Forming Fungi Provides Insights into the Origins of Lignocellulose Decay Capabilities.</title>
        <authorList>
            <person name="Nagy L.G."/>
            <person name="Riley R."/>
            <person name="Tritt A."/>
            <person name="Adam C."/>
            <person name="Daum C."/>
            <person name="Floudas D."/>
            <person name="Sun H."/>
            <person name="Yadav J.S."/>
            <person name="Pangilinan J."/>
            <person name="Larsson K.H."/>
            <person name="Matsuura K."/>
            <person name="Barry K."/>
            <person name="Labutti K."/>
            <person name="Kuo R."/>
            <person name="Ohm R.A."/>
            <person name="Bhattacharya S.S."/>
            <person name="Shirouzu T."/>
            <person name="Yoshinaga Y."/>
            <person name="Martin F.M."/>
            <person name="Grigoriev I.V."/>
            <person name="Hibbett D.S."/>
        </authorList>
    </citation>
    <scope>NUCLEOTIDE SEQUENCE [LARGE SCALE GENOMIC DNA]</scope>
    <source>
        <strain evidence="2 3">HHB12029</strain>
    </source>
</reference>
<sequence>MVALFNGTLHHSILAAYERLTRDQLVLFCSLRTLKLTGTHNELARRLADDDIARYAPVHRPVNTMHILHPDPAQKPAERSSPTLATNTPPRTIADLPLEIIADIIDNTGDWELAKALHLPTSLPRPAEWDLARVSRTDCAILSAPLATVQAVSARDPRGPTKRGTHLAVRFARVDVLQHILSNHRAAFDRDFGPRCEHLPTLASLHGRVDVLEWWRTCPALGPRVYDAEAVDGACRAGHVHVLDWWASSGLRIEYSDAALEHASAQGHIAVLDWWQQSGLPLKIGRVVDTASSAGRVDALEWWLHSGLEFKYDKLVLAHASTAGRVEVLRWWARSGLQMLFDQDALTGATKHNRTEVLEWWNQSGLPIQYRICDIEEALEDAIGPGVEVRRWWATKGVDFNANDAEWMKMQPLNPSPSSSSI</sequence>
<protein>
    <recommendedName>
        <fullName evidence="4">Ankyrin</fullName>
    </recommendedName>
</protein>
<evidence type="ECO:0000313" key="2">
    <source>
        <dbReference type="EMBL" id="KZV93695.1"/>
    </source>
</evidence>